<dbReference type="EMBL" id="BPLR01011282">
    <property type="protein sequence ID" value="GIY45529.1"/>
    <property type="molecule type" value="Genomic_DNA"/>
</dbReference>
<dbReference type="Proteomes" id="UP001054945">
    <property type="component" value="Unassembled WGS sequence"/>
</dbReference>
<evidence type="ECO:0000313" key="1">
    <source>
        <dbReference type="EMBL" id="GIY45529.1"/>
    </source>
</evidence>
<evidence type="ECO:0000313" key="2">
    <source>
        <dbReference type="Proteomes" id="UP001054945"/>
    </source>
</evidence>
<gene>
    <name evidence="1" type="ORF">CEXT_338761</name>
</gene>
<dbReference type="AlphaFoldDB" id="A0AAV4THB8"/>
<proteinExistence type="predicted"/>
<keyword evidence="2" id="KW-1185">Reference proteome</keyword>
<protein>
    <submittedName>
        <fullName evidence="1">Uncharacterized protein</fullName>
    </submittedName>
</protein>
<accession>A0AAV4THB8</accession>
<comment type="caution">
    <text evidence="1">The sequence shown here is derived from an EMBL/GenBank/DDBJ whole genome shotgun (WGS) entry which is preliminary data.</text>
</comment>
<reference evidence="1 2" key="1">
    <citation type="submission" date="2021-06" db="EMBL/GenBank/DDBJ databases">
        <title>Caerostris extrusa draft genome.</title>
        <authorList>
            <person name="Kono N."/>
            <person name="Arakawa K."/>
        </authorList>
    </citation>
    <scope>NUCLEOTIDE SEQUENCE [LARGE SCALE GENOMIC DNA]</scope>
</reference>
<name>A0AAV4THB8_CAEEX</name>
<organism evidence="1 2">
    <name type="scientific">Caerostris extrusa</name>
    <name type="common">Bark spider</name>
    <name type="synonym">Caerostris bankana</name>
    <dbReference type="NCBI Taxonomy" id="172846"/>
    <lineage>
        <taxon>Eukaryota</taxon>
        <taxon>Metazoa</taxon>
        <taxon>Ecdysozoa</taxon>
        <taxon>Arthropoda</taxon>
        <taxon>Chelicerata</taxon>
        <taxon>Arachnida</taxon>
        <taxon>Araneae</taxon>
        <taxon>Araneomorphae</taxon>
        <taxon>Entelegynae</taxon>
        <taxon>Araneoidea</taxon>
        <taxon>Araneidae</taxon>
        <taxon>Caerostris</taxon>
    </lineage>
</organism>
<sequence>MHSPRLGKEQIQFLKRPTLYSNIDISLTIEAAISAPNRDVEPSPAWRSPQPAAATLSSESLASQRICSHCLMRL</sequence>